<dbReference type="Proteomes" id="UP000006420">
    <property type="component" value="Unassembled WGS sequence"/>
</dbReference>
<reference evidence="3 4" key="1">
    <citation type="submission" date="2011-04" db="EMBL/GenBank/DDBJ databases">
        <title>The Genome Sequence of Dysgonomonas mossii DSM 22836.</title>
        <authorList>
            <consortium name="The Broad Institute Genome Sequencing Platform"/>
            <person name="Earl A."/>
            <person name="Ward D."/>
            <person name="Feldgarden M."/>
            <person name="Gevers D."/>
            <person name="Pudlo N."/>
            <person name="Martens E."/>
            <person name="Allen-Vercoe E."/>
            <person name="Young S.K."/>
            <person name="Zeng Q."/>
            <person name="Gargeya S."/>
            <person name="Fitzgerald M."/>
            <person name="Haas B."/>
            <person name="Abouelleil A."/>
            <person name="Alvarado L."/>
            <person name="Arachchi H.M."/>
            <person name="Berlin A."/>
            <person name="Brown A."/>
            <person name="Chapman S.B."/>
            <person name="Chen Z."/>
            <person name="Dunbar C."/>
            <person name="Freedman E."/>
            <person name="Gearin G."/>
            <person name="Gellesch M."/>
            <person name="Goldberg J."/>
            <person name="Griggs A."/>
            <person name="Gujja S."/>
            <person name="Heiman D."/>
            <person name="Howarth C."/>
            <person name="Larson L."/>
            <person name="Lui A."/>
            <person name="MacDonald P.J.P."/>
            <person name="Mehta T."/>
            <person name="Montmayeur A."/>
            <person name="Murphy C."/>
            <person name="Neiman D."/>
            <person name="Pearson M."/>
            <person name="Priest M."/>
            <person name="Roberts A."/>
            <person name="Saif S."/>
            <person name="Shea T."/>
            <person name="Shenoy N."/>
            <person name="Sisk P."/>
            <person name="Stolte C."/>
            <person name="Sykes S."/>
            <person name="Yandava C."/>
            <person name="Wortman J."/>
            <person name="Nusbaum C."/>
            <person name="Birren B."/>
        </authorList>
    </citation>
    <scope>NUCLEOTIDE SEQUENCE [LARGE SCALE GENOMIC DNA]</scope>
    <source>
        <strain evidence="3 4">DSM 22836</strain>
    </source>
</reference>
<protein>
    <recommendedName>
        <fullName evidence="2">Glycosyl transferase family 1 domain-containing protein</fullName>
    </recommendedName>
</protein>
<evidence type="ECO:0000259" key="2">
    <source>
        <dbReference type="Pfam" id="PF00534"/>
    </source>
</evidence>
<keyword evidence="1" id="KW-0808">Transferase</keyword>
<dbReference type="SUPFAM" id="SSF53756">
    <property type="entry name" value="UDP-Glycosyltransferase/glycogen phosphorylase"/>
    <property type="match status" value="1"/>
</dbReference>
<name>F8X246_9BACT</name>
<dbReference type="Gene3D" id="3.40.50.2000">
    <property type="entry name" value="Glycogen Phosphorylase B"/>
    <property type="match status" value="1"/>
</dbReference>
<dbReference type="AlphaFoldDB" id="F8X246"/>
<feature type="domain" description="Glycosyl transferase family 1" evidence="2">
    <location>
        <begin position="212"/>
        <end position="358"/>
    </location>
</feature>
<gene>
    <name evidence="3" type="ORF">HMPREF9456_02126</name>
</gene>
<proteinExistence type="predicted"/>
<evidence type="ECO:0000313" key="4">
    <source>
        <dbReference type="Proteomes" id="UP000006420"/>
    </source>
</evidence>
<dbReference type="Pfam" id="PF00534">
    <property type="entry name" value="Glycos_transf_1"/>
    <property type="match status" value="1"/>
</dbReference>
<dbReference type="STRING" id="742767.HMPREF9456_02126"/>
<dbReference type="InterPro" id="IPR001296">
    <property type="entry name" value="Glyco_trans_1"/>
</dbReference>
<organism evidence="3 4">
    <name type="scientific">Dysgonomonas mossii DSM 22836</name>
    <dbReference type="NCBI Taxonomy" id="742767"/>
    <lineage>
        <taxon>Bacteria</taxon>
        <taxon>Pseudomonadati</taxon>
        <taxon>Bacteroidota</taxon>
        <taxon>Bacteroidia</taxon>
        <taxon>Bacteroidales</taxon>
        <taxon>Dysgonomonadaceae</taxon>
        <taxon>Dysgonomonas</taxon>
    </lineage>
</organism>
<evidence type="ECO:0000313" key="3">
    <source>
        <dbReference type="EMBL" id="EGK05862.1"/>
    </source>
</evidence>
<dbReference type="GO" id="GO:0016757">
    <property type="term" value="F:glycosyltransferase activity"/>
    <property type="evidence" value="ECO:0007669"/>
    <property type="project" value="InterPro"/>
</dbReference>
<dbReference type="eggNOG" id="COG0438">
    <property type="taxonomic scope" value="Bacteria"/>
</dbReference>
<dbReference type="HOGENOM" id="CLU_055800_0_0_10"/>
<evidence type="ECO:0000256" key="1">
    <source>
        <dbReference type="ARBA" id="ARBA00022679"/>
    </source>
</evidence>
<dbReference type="GeneID" id="78082756"/>
<comment type="caution">
    <text evidence="3">The sequence shown here is derived from an EMBL/GenBank/DDBJ whole genome shotgun (WGS) entry which is preliminary data.</text>
</comment>
<dbReference type="PANTHER" id="PTHR46401:SF2">
    <property type="entry name" value="GLYCOSYLTRANSFERASE WBBK-RELATED"/>
    <property type="match status" value="1"/>
</dbReference>
<dbReference type="RefSeq" id="WP_006843496.1">
    <property type="nucleotide sequence ID" value="NZ_AQWJ01000005.1"/>
</dbReference>
<dbReference type="OrthoDB" id="9790710at2"/>
<sequence>MKEQTLFLGGMFPDKLLDDIILNSKGNIQNAADALQKSFIKGLSVFYPDMYIINMPFVGAYPIRYKKMFVKSSSLDQGKSVGYCNILYFKHFFIKKAVRKAVLEWVKLATGKKIVFIYSLNDPFLEVLSEIKPQYPDLHICQIVPDLIDGMIVPKGFLYKIHHDRTIRKFESIYKYIDSYVLLSEHMKDRLPIGTLPYTVVEGIFNAYDDDFEVHEKLNDKIVLYTGSLAKRYGIMNLIEAFKLLKEENIYLYICGRGDSEADIIEASADNPRIVYKGVLKRKEVLELQKKVTLLVNPRNAEGEYTKYSFPSKTMEYMASGVPTLLYKLPGIPDEYYNYCYSLEDDSVATLSEAIKTICYTDKHVLEEKGRTARDFIIRQKSPEKQCSKIVNMLKLIK</sequence>
<dbReference type="EMBL" id="ADLW01000010">
    <property type="protein sequence ID" value="EGK05862.1"/>
    <property type="molecule type" value="Genomic_DNA"/>
</dbReference>
<accession>F8X246</accession>
<keyword evidence="4" id="KW-1185">Reference proteome</keyword>
<dbReference type="PANTHER" id="PTHR46401">
    <property type="entry name" value="GLYCOSYLTRANSFERASE WBBK-RELATED"/>
    <property type="match status" value="1"/>
</dbReference>